<organism evidence="2 4">
    <name type="scientific">Dracunculus medinensis</name>
    <name type="common">Guinea worm</name>
    <dbReference type="NCBI Taxonomy" id="318479"/>
    <lineage>
        <taxon>Eukaryota</taxon>
        <taxon>Metazoa</taxon>
        <taxon>Ecdysozoa</taxon>
        <taxon>Nematoda</taxon>
        <taxon>Chromadorea</taxon>
        <taxon>Rhabditida</taxon>
        <taxon>Spirurina</taxon>
        <taxon>Dracunculoidea</taxon>
        <taxon>Dracunculidae</taxon>
        <taxon>Dracunculus</taxon>
    </lineage>
</organism>
<accession>A0A0N4U0Y9</accession>
<dbReference type="EMBL" id="UYYG01001150">
    <property type="protein sequence ID" value="VDN54624.1"/>
    <property type="molecule type" value="Genomic_DNA"/>
</dbReference>
<protein>
    <submittedName>
        <fullName evidence="1 4">Uncharacterized protein</fullName>
    </submittedName>
</protein>
<reference evidence="1 3" key="2">
    <citation type="submission" date="2018-11" db="EMBL/GenBank/DDBJ databases">
        <authorList>
            <consortium name="Pathogen Informatics"/>
        </authorList>
    </citation>
    <scope>NUCLEOTIDE SEQUENCE [LARGE SCALE GENOMIC DNA]</scope>
</reference>
<name>A0A0N4U0Y9_DRAME</name>
<gene>
    <name evidence="1" type="ORF">DME_LOCUS4597</name>
</gene>
<evidence type="ECO:0000313" key="3">
    <source>
        <dbReference type="Proteomes" id="UP000274756"/>
    </source>
</evidence>
<evidence type="ECO:0000313" key="1">
    <source>
        <dbReference type="EMBL" id="VDN54624.1"/>
    </source>
</evidence>
<dbReference type="AlphaFoldDB" id="A0A0N4U0Y9"/>
<sequence>MLDASDVYRIADEVKKRGKEEYLATKRLVQRILNMIQEQFHRKVPRFFSKDELLCSLGLNFTIAHGNQSYGSPSSFSRLYDYSTGYLQNNGQNQRQNYKQSLEVFSNMPKSDRRFLYDKILSSKSSTINIYSHLNTSFQEEKVKGAKKKDVAECTVWSRMITIGYG</sequence>
<proteinExistence type="predicted"/>
<reference evidence="4" key="1">
    <citation type="submission" date="2017-02" db="UniProtKB">
        <authorList>
            <consortium name="WormBaseParasite"/>
        </authorList>
    </citation>
    <scope>IDENTIFICATION</scope>
</reference>
<dbReference type="WBParaSite" id="DME_0000023701-mRNA-1">
    <property type="protein sequence ID" value="DME_0000023701-mRNA-1"/>
    <property type="gene ID" value="DME_0000023701"/>
</dbReference>
<evidence type="ECO:0000313" key="4">
    <source>
        <dbReference type="WBParaSite" id="DME_0000023701-mRNA-1"/>
    </source>
</evidence>
<dbReference type="Proteomes" id="UP000038040">
    <property type="component" value="Unplaced"/>
</dbReference>
<evidence type="ECO:0000313" key="2">
    <source>
        <dbReference type="Proteomes" id="UP000038040"/>
    </source>
</evidence>
<keyword evidence="3" id="KW-1185">Reference proteome</keyword>
<dbReference type="Proteomes" id="UP000274756">
    <property type="component" value="Unassembled WGS sequence"/>
</dbReference>